<proteinExistence type="predicted"/>
<name>A0A6H5H4S9_9HEMI</name>
<reference evidence="1 2" key="1">
    <citation type="submission" date="2020-02" db="EMBL/GenBank/DDBJ databases">
        <authorList>
            <person name="Ferguson B K."/>
        </authorList>
    </citation>
    <scope>NUCLEOTIDE SEQUENCE [LARGE SCALE GENOMIC DNA]</scope>
</reference>
<dbReference type="EMBL" id="CADCXU010023080">
    <property type="protein sequence ID" value="CAB0010636.1"/>
    <property type="molecule type" value="Genomic_DNA"/>
</dbReference>
<keyword evidence="2" id="KW-1185">Reference proteome</keyword>
<sequence>PVERRDEIVVADDGQSDERVDTDDYVEEESAMLTSGRADERARELLDCWWCAIPFPLQLFGADDFLAPSAASAFLTASWRFPAKSCAKKRHHKVCNTRFLSNKRLENSSVTSRKPLTIFILPLLILLSQVLLQAHKIKGGNCSRLKVDVCNSFGGEHPCQRPPHIARSTLPHFVPRRKWHWQSGTSRGAPAPAAVR</sequence>
<dbReference type="Proteomes" id="UP000479000">
    <property type="component" value="Unassembled WGS sequence"/>
</dbReference>
<evidence type="ECO:0000313" key="2">
    <source>
        <dbReference type="Proteomes" id="UP000479000"/>
    </source>
</evidence>
<feature type="non-terminal residue" evidence="1">
    <location>
        <position position="1"/>
    </location>
</feature>
<dbReference type="AlphaFoldDB" id="A0A6H5H4S9"/>
<evidence type="ECO:0000313" key="1">
    <source>
        <dbReference type="EMBL" id="CAB0010636.1"/>
    </source>
</evidence>
<accession>A0A6H5H4S9</accession>
<gene>
    <name evidence="1" type="ORF">NTEN_LOCUS15668</name>
</gene>
<organism evidence="1 2">
    <name type="scientific">Nesidiocoris tenuis</name>
    <dbReference type="NCBI Taxonomy" id="355587"/>
    <lineage>
        <taxon>Eukaryota</taxon>
        <taxon>Metazoa</taxon>
        <taxon>Ecdysozoa</taxon>
        <taxon>Arthropoda</taxon>
        <taxon>Hexapoda</taxon>
        <taxon>Insecta</taxon>
        <taxon>Pterygota</taxon>
        <taxon>Neoptera</taxon>
        <taxon>Paraneoptera</taxon>
        <taxon>Hemiptera</taxon>
        <taxon>Heteroptera</taxon>
        <taxon>Panheteroptera</taxon>
        <taxon>Cimicomorpha</taxon>
        <taxon>Miridae</taxon>
        <taxon>Dicyphina</taxon>
        <taxon>Nesidiocoris</taxon>
    </lineage>
</organism>
<protein>
    <submittedName>
        <fullName evidence="1">Uncharacterized protein</fullName>
    </submittedName>
</protein>